<feature type="compositionally biased region" description="Basic residues" evidence="1">
    <location>
        <begin position="272"/>
        <end position="283"/>
    </location>
</feature>
<evidence type="ECO:0000259" key="2">
    <source>
        <dbReference type="Pfam" id="PF23086"/>
    </source>
</evidence>
<dbReference type="PANTHER" id="PTHR15197:SF0">
    <property type="entry name" value="COILIN"/>
    <property type="match status" value="1"/>
</dbReference>
<name>A0A067QLH5_ZOONE</name>
<proteinExistence type="predicted"/>
<dbReference type="Proteomes" id="UP000027135">
    <property type="component" value="Unassembled WGS sequence"/>
</dbReference>
<dbReference type="PANTHER" id="PTHR15197">
    <property type="entry name" value="COILIN P80"/>
    <property type="match status" value="1"/>
</dbReference>
<sequence length="554" mass="62829">MAEPMGFRVCVDGRDLREDIKSRFFIYVDLLRDRCIRDIENRITDFLCVDNPISLMIGSVYLPSSENVRLLCVGDVLKVVEQNKECYNNKEDVNCRHEDEDIDRQIYMKGHKAKKKKRKRISGDINDINCSTVKGKVQKSETLPVNLEECAEYSEHKGKKRRKQTHSNKRCMSDEQCVTEESKCEELSDGFQRSVEERRERKPDKREGNNVYVKSDDIPSSVASVTRASEQVTAGPKTPETGSRENGSIEIGVCADAIPDNENSPTKDGGTKRRRKRTRRHKKDHEPEQNETKGKLPVSVEDHRRGTFIQSVTAARTHIRFSDFDEGNDKVEFQMESEPTSVGLGGTHPVVTLSDVCAVSSEINGQGPGEMKVLVSQEGSSTKWNMQAVDNLESDDVVCNNDTFAKLLAYENFSAPRVYKRKKSSVTANGDTSETLSNTDVENRQQIKTDYRITNFSQFPILKDTPKEGDIIAFKMLKLGEDYTPKISDYITAKVLSYCKETYQLMVKVLGGHEECQKPKGKFDLEDDNAPETCVVDDLEVNWNEILETRLVFP</sequence>
<feature type="compositionally biased region" description="Polar residues" evidence="1">
    <location>
        <begin position="221"/>
        <end position="232"/>
    </location>
</feature>
<dbReference type="EMBL" id="KK853196">
    <property type="protein sequence ID" value="KDR09974.1"/>
    <property type="molecule type" value="Genomic_DNA"/>
</dbReference>
<evidence type="ECO:0000256" key="1">
    <source>
        <dbReference type="SAM" id="MobiDB-lite"/>
    </source>
</evidence>
<dbReference type="AlphaFoldDB" id="A0A067QLH5"/>
<dbReference type="InParanoid" id="A0A067QLH5"/>
<dbReference type="InterPro" id="IPR024822">
    <property type="entry name" value="Coilin"/>
</dbReference>
<gene>
    <name evidence="3" type="ORF">L798_15775</name>
</gene>
<evidence type="ECO:0000313" key="3">
    <source>
        <dbReference type="EMBL" id="KDR09974.1"/>
    </source>
</evidence>
<feature type="region of interest" description="Disordered" evidence="1">
    <location>
        <begin position="188"/>
        <end position="296"/>
    </location>
</feature>
<keyword evidence="4" id="KW-1185">Reference proteome</keyword>
<dbReference type="Pfam" id="PF23086">
    <property type="entry name" value="Tudor_Coilin"/>
    <property type="match status" value="1"/>
</dbReference>
<dbReference type="STRING" id="136037.A0A067QLH5"/>
<accession>A0A067QLH5</accession>
<dbReference type="GO" id="GO:0000387">
    <property type="term" value="P:spliceosomal snRNP assembly"/>
    <property type="evidence" value="ECO:0007669"/>
    <property type="project" value="TreeGrafter"/>
</dbReference>
<feature type="domain" description="Coilin tudor" evidence="2">
    <location>
        <begin position="454"/>
        <end position="552"/>
    </location>
</feature>
<dbReference type="OrthoDB" id="74813at2759"/>
<dbReference type="GO" id="GO:0030619">
    <property type="term" value="F:U1 snRNA binding"/>
    <property type="evidence" value="ECO:0007669"/>
    <property type="project" value="TreeGrafter"/>
</dbReference>
<dbReference type="OMA" id="INDINCS"/>
<dbReference type="GO" id="GO:0030620">
    <property type="term" value="F:U2 snRNA binding"/>
    <property type="evidence" value="ECO:0007669"/>
    <property type="project" value="TreeGrafter"/>
</dbReference>
<evidence type="ECO:0000313" key="4">
    <source>
        <dbReference type="Proteomes" id="UP000027135"/>
    </source>
</evidence>
<reference evidence="3 4" key="1">
    <citation type="journal article" date="2014" name="Nat. Commun.">
        <title>Molecular traces of alternative social organization in a termite genome.</title>
        <authorList>
            <person name="Terrapon N."/>
            <person name="Li C."/>
            <person name="Robertson H.M."/>
            <person name="Ji L."/>
            <person name="Meng X."/>
            <person name="Booth W."/>
            <person name="Chen Z."/>
            <person name="Childers C.P."/>
            <person name="Glastad K.M."/>
            <person name="Gokhale K."/>
            <person name="Gowin J."/>
            <person name="Gronenberg W."/>
            <person name="Hermansen R.A."/>
            <person name="Hu H."/>
            <person name="Hunt B.G."/>
            <person name="Huylmans A.K."/>
            <person name="Khalil S.M."/>
            <person name="Mitchell R.D."/>
            <person name="Munoz-Torres M.C."/>
            <person name="Mustard J.A."/>
            <person name="Pan H."/>
            <person name="Reese J.T."/>
            <person name="Scharf M.E."/>
            <person name="Sun F."/>
            <person name="Vogel H."/>
            <person name="Xiao J."/>
            <person name="Yang W."/>
            <person name="Yang Z."/>
            <person name="Yang Z."/>
            <person name="Zhou J."/>
            <person name="Zhu J."/>
            <person name="Brent C.S."/>
            <person name="Elsik C.G."/>
            <person name="Goodisman M.A."/>
            <person name="Liberles D.A."/>
            <person name="Roe R.M."/>
            <person name="Vargo E.L."/>
            <person name="Vilcinskas A."/>
            <person name="Wang J."/>
            <person name="Bornberg-Bauer E."/>
            <person name="Korb J."/>
            <person name="Zhang G."/>
            <person name="Liebig J."/>
        </authorList>
    </citation>
    <scope>NUCLEOTIDE SEQUENCE [LARGE SCALE GENOMIC DNA]</scope>
    <source>
        <tissue evidence="3">Whole organism</tissue>
    </source>
</reference>
<organism evidence="3 4">
    <name type="scientific">Zootermopsis nevadensis</name>
    <name type="common">Dampwood termite</name>
    <dbReference type="NCBI Taxonomy" id="136037"/>
    <lineage>
        <taxon>Eukaryota</taxon>
        <taxon>Metazoa</taxon>
        <taxon>Ecdysozoa</taxon>
        <taxon>Arthropoda</taxon>
        <taxon>Hexapoda</taxon>
        <taxon>Insecta</taxon>
        <taxon>Pterygota</taxon>
        <taxon>Neoptera</taxon>
        <taxon>Polyneoptera</taxon>
        <taxon>Dictyoptera</taxon>
        <taxon>Blattodea</taxon>
        <taxon>Blattoidea</taxon>
        <taxon>Termitoidae</taxon>
        <taxon>Termopsidae</taxon>
        <taxon>Zootermopsis</taxon>
    </lineage>
</organism>
<dbReference type="InterPro" id="IPR056398">
    <property type="entry name" value="Tudor_Coilin"/>
</dbReference>
<protein>
    <submittedName>
        <fullName evidence="3">Sphere organelles protein SPH-1</fullName>
    </submittedName>
</protein>
<dbReference type="GO" id="GO:0015030">
    <property type="term" value="C:Cajal body"/>
    <property type="evidence" value="ECO:0007669"/>
    <property type="project" value="TreeGrafter"/>
</dbReference>
<feature type="compositionally biased region" description="Basic and acidic residues" evidence="1">
    <location>
        <begin position="194"/>
        <end position="208"/>
    </location>
</feature>
<feature type="compositionally biased region" description="Basic and acidic residues" evidence="1">
    <location>
        <begin position="284"/>
        <end position="296"/>
    </location>
</feature>